<feature type="transmembrane region" description="Helical" evidence="1">
    <location>
        <begin position="122"/>
        <end position="143"/>
    </location>
</feature>
<proteinExistence type="predicted"/>
<dbReference type="PANTHER" id="PTHR42709">
    <property type="entry name" value="ALKALINE PHOSPHATASE LIKE PROTEIN"/>
    <property type="match status" value="1"/>
</dbReference>
<sequence>MSRIKQILKVAESFLSIMVLISMSFLVFYFRKLLIKFFISTNFLLASFFISFIASTSLFPIPYTYVLFLVASVYNLGPGFIILLSAASGLGSALGEATAWAIGRISYKVLKDTQYFKRIDALLRLVNKWGFKAVALLLFLFSFTQLPDKVLYLPLGMMGYSLWRILPIAFVGKTAMVLVVLVAGKIVGEFFKEFFIENEFLMFIIMTVVLIVTMALTVFIKWDEILTKYLHSKGKD</sequence>
<keyword evidence="1" id="KW-1133">Transmembrane helix</keyword>
<name>A0A7C4FEY3_9CREN</name>
<feature type="transmembrane region" description="Helical" evidence="1">
    <location>
        <begin position="80"/>
        <end position="102"/>
    </location>
</feature>
<gene>
    <name evidence="3" type="ORF">ENV14_08385</name>
</gene>
<protein>
    <recommendedName>
        <fullName evidence="2">VTT domain-containing protein</fullName>
    </recommendedName>
</protein>
<evidence type="ECO:0000259" key="2">
    <source>
        <dbReference type="Pfam" id="PF09335"/>
    </source>
</evidence>
<dbReference type="Pfam" id="PF09335">
    <property type="entry name" value="VTT_dom"/>
    <property type="match status" value="1"/>
</dbReference>
<feature type="transmembrane region" description="Helical" evidence="1">
    <location>
        <begin position="13"/>
        <end position="31"/>
    </location>
</feature>
<accession>A0A7C4FEY3</accession>
<dbReference type="PANTHER" id="PTHR42709:SF10">
    <property type="entry name" value="SNARE ASSOCIATED GOLGI PROTEIN"/>
    <property type="match status" value="1"/>
</dbReference>
<feature type="transmembrane region" description="Helical" evidence="1">
    <location>
        <begin position="43"/>
        <end position="68"/>
    </location>
</feature>
<dbReference type="InterPro" id="IPR051311">
    <property type="entry name" value="DedA_domain"/>
</dbReference>
<feature type="transmembrane region" description="Helical" evidence="1">
    <location>
        <begin position="163"/>
        <end position="188"/>
    </location>
</feature>
<organism evidence="3">
    <name type="scientific">Ignisphaera aggregans</name>
    <dbReference type="NCBI Taxonomy" id="334771"/>
    <lineage>
        <taxon>Archaea</taxon>
        <taxon>Thermoproteota</taxon>
        <taxon>Thermoprotei</taxon>
        <taxon>Desulfurococcales</taxon>
        <taxon>Desulfurococcaceae</taxon>
        <taxon>Ignisphaera</taxon>
    </lineage>
</organism>
<comment type="caution">
    <text evidence="3">The sequence shown here is derived from an EMBL/GenBank/DDBJ whole genome shotgun (WGS) entry which is preliminary data.</text>
</comment>
<keyword evidence="1" id="KW-0472">Membrane</keyword>
<reference evidence="3" key="1">
    <citation type="journal article" date="2020" name="mSystems">
        <title>Genome- and Community-Level Interaction Insights into Carbon Utilization and Element Cycling Functions of Hydrothermarchaeota in Hydrothermal Sediment.</title>
        <authorList>
            <person name="Zhou Z."/>
            <person name="Liu Y."/>
            <person name="Xu W."/>
            <person name="Pan J."/>
            <person name="Luo Z.H."/>
            <person name="Li M."/>
        </authorList>
    </citation>
    <scope>NUCLEOTIDE SEQUENCE [LARGE SCALE GENOMIC DNA]</scope>
    <source>
        <strain evidence="3">SpSt-732</strain>
    </source>
</reference>
<evidence type="ECO:0000313" key="3">
    <source>
        <dbReference type="EMBL" id="HGI88384.1"/>
    </source>
</evidence>
<dbReference type="InterPro" id="IPR032816">
    <property type="entry name" value="VTT_dom"/>
</dbReference>
<feature type="transmembrane region" description="Helical" evidence="1">
    <location>
        <begin position="200"/>
        <end position="220"/>
    </location>
</feature>
<dbReference type="AlphaFoldDB" id="A0A7C4FEY3"/>
<keyword evidence="1" id="KW-0812">Transmembrane</keyword>
<evidence type="ECO:0000256" key="1">
    <source>
        <dbReference type="SAM" id="Phobius"/>
    </source>
</evidence>
<feature type="domain" description="VTT" evidence="2">
    <location>
        <begin position="61"/>
        <end position="184"/>
    </location>
</feature>
<dbReference type="EMBL" id="DTFF01000070">
    <property type="protein sequence ID" value="HGI88384.1"/>
    <property type="molecule type" value="Genomic_DNA"/>
</dbReference>
<dbReference type="GO" id="GO:0005886">
    <property type="term" value="C:plasma membrane"/>
    <property type="evidence" value="ECO:0007669"/>
    <property type="project" value="TreeGrafter"/>
</dbReference>